<dbReference type="Gene3D" id="3.90.700.10">
    <property type="entry name" value="Succinate dehydrogenase/fumarate reductase flavoprotein, catalytic domain"/>
    <property type="match status" value="1"/>
</dbReference>
<comment type="cofactor">
    <cofactor evidence="1">
        <name>FAD</name>
        <dbReference type="ChEBI" id="CHEBI:57692"/>
    </cofactor>
</comment>
<evidence type="ECO:0000313" key="8">
    <source>
        <dbReference type="Proteomes" id="UP001442841"/>
    </source>
</evidence>
<dbReference type="SUPFAM" id="SSF51905">
    <property type="entry name" value="FAD/NAD(P)-binding domain"/>
    <property type="match status" value="1"/>
</dbReference>
<evidence type="ECO:0000256" key="2">
    <source>
        <dbReference type="ARBA" id="ARBA00022630"/>
    </source>
</evidence>
<keyword evidence="2" id="KW-0285">Flavoprotein</keyword>
<name>A0ABZ3FPR5_9ACTN</name>
<sequence>MKTYGRKDLPESAGVVILGGGLAGCAALLAAVEDGHDAILLEATRDIGGSTVLSSGLSAYAGTDEQAEQGITDSLDLLRDDILATGKGHCDPELVDLYVENSIDTYRWLKGHGVRYGHVHAASGQTVPRSHPTDTSRMLELLIEAAEPLGGRVFLGVRAERLIREDGRVTGVRIESARDTVVRAGAVVIATGGFSMNRDLLDRFAPGMAKAFTAGGAGNQGDGLLMGWDLGAGVIDTPWIRGTYGIYPSDHVGEHGTGIHAIYKGGIAVNAEARRFCDESLPYKVVGDHSLAQTDGITHQIFDQRVLDAADDEVAIFDFRGRLALGMLEQSDTLEGLAEKLGIDGETLAATVADYNRRVTAGEPDEFGRQYQAGGAGELFPLDTPPFYAHPSGTVVLATYCGLTVDTDMQVLDVFYEPIQGLYAAGEVIGGFHGAGYMTGTSIGKSGIFGRIAGQRAGAYAAGHTSGSDNADEGASA</sequence>
<feature type="transmembrane region" description="Helical" evidence="5">
    <location>
        <begin position="12"/>
        <end position="32"/>
    </location>
</feature>
<dbReference type="Proteomes" id="UP001442841">
    <property type="component" value="Chromosome"/>
</dbReference>
<reference evidence="7 8" key="1">
    <citation type="submission" date="2024-04" db="EMBL/GenBank/DDBJ databases">
        <title>Isolation of an actinomycete strain from pig manure.</title>
        <authorList>
            <person name="Gong T."/>
            <person name="Yu Z."/>
            <person name="An M."/>
            <person name="Wei C."/>
            <person name="Yang W."/>
            <person name="Liu L."/>
        </authorList>
    </citation>
    <scope>NUCLEOTIDE SEQUENCE [LARGE SCALE GENOMIC DNA]</scope>
    <source>
        <strain evidence="7 8">ZF39</strain>
    </source>
</reference>
<dbReference type="Pfam" id="PF00890">
    <property type="entry name" value="FAD_binding_2"/>
    <property type="match status" value="1"/>
</dbReference>
<dbReference type="EMBL" id="CP154795">
    <property type="protein sequence ID" value="XAN07104.1"/>
    <property type="molecule type" value="Genomic_DNA"/>
</dbReference>
<proteinExistence type="predicted"/>
<dbReference type="InterPro" id="IPR027477">
    <property type="entry name" value="Succ_DH/fumarate_Rdtase_cat_sf"/>
</dbReference>
<evidence type="ECO:0000256" key="5">
    <source>
        <dbReference type="SAM" id="Phobius"/>
    </source>
</evidence>
<dbReference type="PROSITE" id="PS51257">
    <property type="entry name" value="PROKAR_LIPOPROTEIN"/>
    <property type="match status" value="1"/>
</dbReference>
<evidence type="ECO:0000256" key="3">
    <source>
        <dbReference type="ARBA" id="ARBA00022827"/>
    </source>
</evidence>
<keyword evidence="3" id="KW-0274">FAD</keyword>
<evidence type="ECO:0000259" key="6">
    <source>
        <dbReference type="Pfam" id="PF00890"/>
    </source>
</evidence>
<dbReference type="RefSeq" id="WP_425308557.1">
    <property type="nucleotide sequence ID" value="NZ_CP154795.1"/>
</dbReference>
<dbReference type="PANTHER" id="PTHR43400:SF7">
    <property type="entry name" value="FAD-DEPENDENT OXIDOREDUCTASE 2 FAD BINDING DOMAIN-CONTAINING PROTEIN"/>
    <property type="match status" value="1"/>
</dbReference>
<keyword evidence="5" id="KW-0812">Transmembrane</keyword>
<feature type="domain" description="FAD-dependent oxidoreductase 2 FAD-binding" evidence="6">
    <location>
        <begin position="15"/>
        <end position="442"/>
    </location>
</feature>
<dbReference type="InterPro" id="IPR050315">
    <property type="entry name" value="FAD-oxidoreductase_2"/>
</dbReference>
<evidence type="ECO:0000256" key="1">
    <source>
        <dbReference type="ARBA" id="ARBA00001974"/>
    </source>
</evidence>
<dbReference type="Gene3D" id="3.50.50.60">
    <property type="entry name" value="FAD/NAD(P)-binding domain"/>
    <property type="match status" value="1"/>
</dbReference>
<protein>
    <submittedName>
        <fullName evidence="7">FAD-dependent oxidoreductase</fullName>
    </submittedName>
</protein>
<keyword evidence="5" id="KW-1133">Transmembrane helix</keyword>
<dbReference type="InterPro" id="IPR036188">
    <property type="entry name" value="FAD/NAD-bd_sf"/>
</dbReference>
<organism evidence="7 8">
    <name type="scientific">Ammonicoccus fulvus</name>
    <dbReference type="NCBI Taxonomy" id="3138240"/>
    <lineage>
        <taxon>Bacteria</taxon>
        <taxon>Bacillati</taxon>
        <taxon>Actinomycetota</taxon>
        <taxon>Actinomycetes</taxon>
        <taxon>Propionibacteriales</taxon>
        <taxon>Propionibacteriaceae</taxon>
        <taxon>Ammonicoccus</taxon>
    </lineage>
</organism>
<evidence type="ECO:0000256" key="4">
    <source>
        <dbReference type="ARBA" id="ARBA00023002"/>
    </source>
</evidence>
<keyword evidence="4" id="KW-0560">Oxidoreductase</keyword>
<accession>A0ABZ3FPR5</accession>
<evidence type="ECO:0000313" key="7">
    <source>
        <dbReference type="EMBL" id="XAN07104.1"/>
    </source>
</evidence>
<dbReference type="SUPFAM" id="SSF56425">
    <property type="entry name" value="Succinate dehydrogenase/fumarate reductase flavoprotein, catalytic domain"/>
    <property type="match status" value="1"/>
</dbReference>
<keyword evidence="5" id="KW-0472">Membrane</keyword>
<keyword evidence="8" id="KW-1185">Reference proteome</keyword>
<dbReference type="PANTHER" id="PTHR43400">
    <property type="entry name" value="FUMARATE REDUCTASE"/>
    <property type="match status" value="1"/>
</dbReference>
<dbReference type="InterPro" id="IPR003953">
    <property type="entry name" value="FAD-dep_OxRdtase_2_FAD-bd"/>
</dbReference>
<gene>
    <name evidence="7" type="ORF">AADG42_07280</name>
</gene>